<evidence type="ECO:0000256" key="1">
    <source>
        <dbReference type="SAM" id="MobiDB-lite"/>
    </source>
</evidence>
<reference evidence="3" key="1">
    <citation type="journal article" date="2015" name="Nat. Plants">
        <title>Genome expansion of Arabis alpina linked with retrotransposition and reduced symmetric DNA methylation.</title>
        <authorList>
            <person name="Willing E.M."/>
            <person name="Rawat V."/>
            <person name="Mandakova T."/>
            <person name="Maumus F."/>
            <person name="James G.V."/>
            <person name="Nordstroem K.J."/>
            <person name="Becker C."/>
            <person name="Warthmann N."/>
            <person name="Chica C."/>
            <person name="Szarzynska B."/>
            <person name="Zytnicki M."/>
            <person name="Albani M.C."/>
            <person name="Kiefer C."/>
            <person name="Bergonzi S."/>
            <person name="Castaings L."/>
            <person name="Mateos J.L."/>
            <person name="Berns M.C."/>
            <person name="Bujdoso N."/>
            <person name="Piofczyk T."/>
            <person name="de Lorenzo L."/>
            <person name="Barrero-Sicilia C."/>
            <person name="Mateos I."/>
            <person name="Piednoel M."/>
            <person name="Hagmann J."/>
            <person name="Chen-Min-Tao R."/>
            <person name="Iglesias-Fernandez R."/>
            <person name="Schuster S.C."/>
            <person name="Alonso-Blanco C."/>
            <person name="Roudier F."/>
            <person name="Carbonero P."/>
            <person name="Paz-Ares J."/>
            <person name="Davis S.J."/>
            <person name="Pecinka A."/>
            <person name="Quesneville H."/>
            <person name="Colot V."/>
            <person name="Lysak M.A."/>
            <person name="Weigel D."/>
            <person name="Coupland G."/>
            <person name="Schneeberger K."/>
        </authorList>
    </citation>
    <scope>NUCLEOTIDE SEQUENCE [LARGE SCALE GENOMIC DNA]</scope>
    <source>
        <strain evidence="3">cv. Pajares</strain>
    </source>
</reference>
<evidence type="ECO:0000313" key="3">
    <source>
        <dbReference type="Proteomes" id="UP000029120"/>
    </source>
</evidence>
<evidence type="ECO:0000313" key="2">
    <source>
        <dbReference type="EMBL" id="KFK23518.1"/>
    </source>
</evidence>
<dbReference type="Proteomes" id="UP000029120">
    <property type="component" value="Unassembled WGS sequence"/>
</dbReference>
<protein>
    <submittedName>
        <fullName evidence="2">Uncharacterized protein</fullName>
    </submittedName>
</protein>
<feature type="compositionally biased region" description="Basic and acidic residues" evidence="1">
    <location>
        <begin position="132"/>
        <end position="142"/>
    </location>
</feature>
<organism evidence="2 3">
    <name type="scientific">Arabis alpina</name>
    <name type="common">Alpine rock-cress</name>
    <dbReference type="NCBI Taxonomy" id="50452"/>
    <lineage>
        <taxon>Eukaryota</taxon>
        <taxon>Viridiplantae</taxon>
        <taxon>Streptophyta</taxon>
        <taxon>Embryophyta</taxon>
        <taxon>Tracheophyta</taxon>
        <taxon>Spermatophyta</taxon>
        <taxon>Magnoliopsida</taxon>
        <taxon>eudicotyledons</taxon>
        <taxon>Gunneridae</taxon>
        <taxon>Pentapetalae</taxon>
        <taxon>rosids</taxon>
        <taxon>malvids</taxon>
        <taxon>Brassicales</taxon>
        <taxon>Brassicaceae</taxon>
        <taxon>Arabideae</taxon>
        <taxon>Arabis</taxon>
    </lineage>
</organism>
<accession>A0A087G0W6</accession>
<sequence>MSGDETLTPPIANAAGTENNPANGDDSREGTKSTPFTTRIVNTPVKPNAKIQIALYEGKFDPTQHLTVINIAMGRARFPPEEKEADDAAIDALQKALLLMSLFQNELTINRHATLEDALDKVSSFMELEEDQQKLKEGDKPSRGMKGQRFQISDDAEDPAQKNGLRITDPCSPELV</sequence>
<dbReference type="Gramene" id="KFK23518">
    <property type="protein sequence ID" value="KFK23518"/>
    <property type="gene ID" value="AALP_AAs67696U000800"/>
</dbReference>
<feature type="region of interest" description="Disordered" evidence="1">
    <location>
        <begin position="1"/>
        <end position="39"/>
    </location>
</feature>
<dbReference type="EMBL" id="KL978311">
    <property type="protein sequence ID" value="KFK23518.1"/>
    <property type="molecule type" value="Genomic_DNA"/>
</dbReference>
<keyword evidence="3" id="KW-1185">Reference proteome</keyword>
<feature type="region of interest" description="Disordered" evidence="1">
    <location>
        <begin position="132"/>
        <end position="176"/>
    </location>
</feature>
<name>A0A087G0W6_ARAAL</name>
<proteinExistence type="predicted"/>
<gene>
    <name evidence="2" type="ORF">AALP_AAs67696U000800</name>
</gene>
<dbReference type="AlphaFoldDB" id="A0A087G0W6"/>